<dbReference type="Gene3D" id="1.10.1660.10">
    <property type="match status" value="1"/>
</dbReference>
<evidence type="ECO:0000256" key="1">
    <source>
        <dbReference type="ARBA" id="ARBA00023125"/>
    </source>
</evidence>
<keyword evidence="4" id="KW-1185">Reference proteome</keyword>
<protein>
    <submittedName>
        <fullName evidence="3">DNA-binding transcriptional MerR regulator</fullName>
    </submittedName>
</protein>
<evidence type="ECO:0000313" key="4">
    <source>
        <dbReference type="Proteomes" id="UP000649753"/>
    </source>
</evidence>
<evidence type="ECO:0000259" key="2">
    <source>
        <dbReference type="PROSITE" id="PS50937"/>
    </source>
</evidence>
<dbReference type="InterPro" id="IPR009061">
    <property type="entry name" value="DNA-bd_dom_put_sf"/>
</dbReference>
<dbReference type="EMBL" id="JADBEB010000001">
    <property type="protein sequence ID" value="MBE1487526.1"/>
    <property type="molecule type" value="Genomic_DNA"/>
</dbReference>
<evidence type="ECO:0000313" key="3">
    <source>
        <dbReference type="EMBL" id="MBE1487526.1"/>
    </source>
</evidence>
<dbReference type="Proteomes" id="UP000649753">
    <property type="component" value="Unassembled WGS sequence"/>
</dbReference>
<dbReference type="RefSeq" id="WP_192767354.1">
    <property type="nucleotide sequence ID" value="NZ_JADBEB010000001.1"/>
</dbReference>
<gene>
    <name evidence="3" type="ORF">H4W31_003164</name>
</gene>
<name>A0A927M6A1_9ACTN</name>
<dbReference type="AlphaFoldDB" id="A0A927M6A1"/>
<dbReference type="SUPFAM" id="SSF46955">
    <property type="entry name" value="Putative DNA-binding domain"/>
    <property type="match status" value="1"/>
</dbReference>
<dbReference type="PANTHER" id="PTHR30204">
    <property type="entry name" value="REDOX-CYCLING DRUG-SENSING TRANSCRIPTIONAL ACTIVATOR SOXR"/>
    <property type="match status" value="1"/>
</dbReference>
<proteinExistence type="predicted"/>
<dbReference type="InterPro" id="IPR047057">
    <property type="entry name" value="MerR_fam"/>
</dbReference>
<dbReference type="PRINTS" id="PR00040">
    <property type="entry name" value="HTHMERR"/>
</dbReference>
<sequence length="225" mass="24664">MRISDLSRRTGVPVATIKFYLRRGLLPRGVPTQRNQAEYGERHLHLIRLIRAFTNIGQLDLSTVGELLTAIGNERLSVPDLYEVVNRARFQEQPALDDVSGMSGARSDVDFFIQRLGWHVDPEVAGRLAQVVVTLRQLGCECDMDFFGPYAAAAERLVVQELDLLPSDAASTDRAAAVARMVLLDAALATVHRMAQEHFVAQRFDAASPATGETGAVGHRTGVTN</sequence>
<feature type="domain" description="HTH merR-type" evidence="2">
    <location>
        <begin position="1"/>
        <end position="70"/>
    </location>
</feature>
<dbReference type="PANTHER" id="PTHR30204:SF98">
    <property type="entry name" value="HTH-TYPE TRANSCRIPTIONAL REGULATOR ADHR"/>
    <property type="match status" value="1"/>
</dbReference>
<dbReference type="GO" id="GO:0003677">
    <property type="term" value="F:DNA binding"/>
    <property type="evidence" value="ECO:0007669"/>
    <property type="project" value="UniProtKB-KW"/>
</dbReference>
<dbReference type="PROSITE" id="PS50937">
    <property type="entry name" value="HTH_MERR_2"/>
    <property type="match status" value="1"/>
</dbReference>
<dbReference type="Pfam" id="PF13411">
    <property type="entry name" value="MerR_1"/>
    <property type="match status" value="1"/>
</dbReference>
<organism evidence="3 4">
    <name type="scientific">Plantactinospora soyae</name>
    <dbReference type="NCBI Taxonomy" id="1544732"/>
    <lineage>
        <taxon>Bacteria</taxon>
        <taxon>Bacillati</taxon>
        <taxon>Actinomycetota</taxon>
        <taxon>Actinomycetes</taxon>
        <taxon>Micromonosporales</taxon>
        <taxon>Micromonosporaceae</taxon>
        <taxon>Plantactinospora</taxon>
    </lineage>
</organism>
<reference evidence="3" key="1">
    <citation type="submission" date="2020-10" db="EMBL/GenBank/DDBJ databases">
        <title>Sequencing the genomes of 1000 actinobacteria strains.</title>
        <authorList>
            <person name="Klenk H.-P."/>
        </authorList>
    </citation>
    <scope>NUCLEOTIDE SEQUENCE</scope>
    <source>
        <strain evidence="3">DSM 46832</strain>
    </source>
</reference>
<dbReference type="GO" id="GO:0003700">
    <property type="term" value="F:DNA-binding transcription factor activity"/>
    <property type="evidence" value="ECO:0007669"/>
    <property type="project" value="InterPro"/>
</dbReference>
<accession>A0A927M6A1</accession>
<comment type="caution">
    <text evidence="3">The sequence shown here is derived from an EMBL/GenBank/DDBJ whole genome shotgun (WGS) entry which is preliminary data.</text>
</comment>
<dbReference type="InterPro" id="IPR000551">
    <property type="entry name" value="MerR-type_HTH_dom"/>
</dbReference>
<dbReference type="SMART" id="SM00422">
    <property type="entry name" value="HTH_MERR"/>
    <property type="match status" value="1"/>
</dbReference>
<keyword evidence="1 3" id="KW-0238">DNA-binding</keyword>